<sequence>MGDRHGVRVVIHEQPRGRGNDHVLCPSGQVSECDALIHAVSSCLCGCVRLLRTPVGVIP</sequence>
<dbReference type="RefSeq" id="YP_009831728.1">
    <property type="nucleotide sequence ID" value="NC_048650.1"/>
</dbReference>
<dbReference type="EMBL" id="KX925554">
    <property type="protein sequence ID" value="APC46265.1"/>
    <property type="molecule type" value="Genomic_DNA"/>
</dbReference>
<dbReference type="Proteomes" id="UP000224898">
    <property type="component" value="Segment"/>
</dbReference>
<name>A0A1J0GVQ5_9CAUD</name>
<evidence type="ECO:0000313" key="1">
    <source>
        <dbReference type="EMBL" id="APC46265.1"/>
    </source>
</evidence>
<dbReference type="KEGG" id="vg:55601417"/>
<proteinExistence type="predicted"/>
<reference evidence="1 2" key="1">
    <citation type="submission" date="2016-09" db="EMBL/GenBank/DDBJ databases">
        <title>Complete Genome Sequence of Streptomyces 5a phage BRock.</title>
        <authorList>
            <person name="Crossman A."/>
            <person name="Baron S."/>
            <person name="Jamdagni P."/>
            <person name="Khatri P."/>
            <person name="Sharma D."/>
            <person name="Pandey M."/>
            <person name="Goyal S."/>
            <person name="Kumar S."/>
            <person name="Phogat A."/>
            <person name="Chawla G."/>
            <person name="Pasricha M."/>
            <person name="Gupta K."/>
            <person name="Bazzad D."/>
            <person name="Aggarwal V."/>
            <person name="Poughat A."/>
            <person name="Singh K."/>
            <person name="Rana P."/>
            <person name="Gautam R."/>
            <person name="Sharma V."/>
            <person name="Tyagi D."/>
            <person name="Shahi A."/>
            <person name="Jangra N."/>
            <person name="Malik M."/>
            <person name="Sidhu P.K."/>
            <person name="Malik S."/>
            <person name="Ghalyan Y."/>
            <person name="Sharma S.S."/>
            <person name="Malik A."/>
            <person name="Chuttani R."/>
            <person name="Bamal N."/>
            <person name="Bhadula D."/>
            <person name="Batra A."/>
            <person name="Temple L."/>
            <person name="Nehra K."/>
        </authorList>
    </citation>
    <scope>NUCLEOTIDE SEQUENCE [LARGE SCALE GENOMIC DNA]</scope>
</reference>
<protein>
    <submittedName>
        <fullName evidence="1">Uncharacterized protein</fullName>
    </submittedName>
</protein>
<keyword evidence="2" id="KW-1185">Reference proteome</keyword>
<dbReference type="GeneID" id="55601417"/>
<evidence type="ECO:0000313" key="2">
    <source>
        <dbReference type="Proteomes" id="UP000224898"/>
    </source>
</evidence>
<accession>A0A1J0GVQ5</accession>
<organism evidence="1 2">
    <name type="scientific">Streptomyces phage BRock</name>
    <dbReference type="NCBI Taxonomy" id="1913591"/>
    <lineage>
        <taxon>Viruses</taxon>
        <taxon>Duplodnaviria</taxon>
        <taxon>Heunggongvirae</taxon>
        <taxon>Uroviricota</taxon>
        <taxon>Caudoviricetes</taxon>
        <taxon>Borockvirus</taxon>
        <taxon>Borockvirus brock</taxon>
    </lineage>
</organism>